<accession>A0A2L0HB95</accession>
<dbReference type="EMBL" id="CP024309">
    <property type="protein sequence ID" value="AUX78756.1"/>
    <property type="molecule type" value="Genomic_DNA"/>
</dbReference>
<reference evidence="1 2" key="1">
    <citation type="submission" date="2017-10" db="EMBL/GenBank/DDBJ databases">
        <title>Analysis of the genome sequences of Rhizobium populations associated to common bean (phaseolus vulgaris).</title>
        <authorList>
            <person name="Bustos P."/>
            <person name="Santamaria R.I."/>
            <person name="Miranda-Sanchez F."/>
            <person name="Perez-Carrascal O."/>
            <person name="Juarez S."/>
            <person name="Lozano L."/>
            <person name="Martinez-Flores I."/>
            <person name="Vinuesa P."/>
            <person name="Martinez-Romero E."/>
            <person name="Cevallos M.A."/>
            <person name="Romero D."/>
            <person name="Davila G."/>
            <person name="Gonzalez V."/>
        </authorList>
    </citation>
    <scope>NUCLEOTIDE SEQUENCE [LARGE SCALE GENOMIC DNA]</scope>
    <source>
        <strain evidence="1 2">NXT3</strain>
        <plasmid evidence="2">Plasmid psfrenxt3b</plasmid>
    </source>
</reference>
<name>A0A2L0HB95_RHIFR</name>
<proteinExistence type="predicted"/>
<dbReference type="AlphaFoldDB" id="A0A2L0HB95"/>
<keyword evidence="1" id="KW-0614">Plasmid</keyword>
<protein>
    <submittedName>
        <fullName evidence="1">Uncharacterized protein</fullName>
    </submittedName>
</protein>
<evidence type="ECO:0000313" key="2">
    <source>
        <dbReference type="Proteomes" id="UP000239340"/>
    </source>
</evidence>
<evidence type="ECO:0000313" key="1">
    <source>
        <dbReference type="EMBL" id="AUX78756.1"/>
    </source>
</evidence>
<gene>
    <name evidence="1" type="ORF">NXT3_PB00094</name>
</gene>
<sequence length="101" mass="11268">MHAAPPSDHVYLHATRRGIITIDCLDGSHRSYGYIVVRCPPAARRPCSYKGRGRADPMSQMTRPGIEGIYPLFSTVHPRFFGGLRHEGHSGRTFPFPAVHL</sequence>
<organism evidence="1 2">
    <name type="scientific">Rhizobium fredii</name>
    <name type="common">Sinorhizobium fredii</name>
    <dbReference type="NCBI Taxonomy" id="380"/>
    <lineage>
        <taxon>Bacteria</taxon>
        <taxon>Pseudomonadati</taxon>
        <taxon>Pseudomonadota</taxon>
        <taxon>Alphaproteobacteria</taxon>
        <taxon>Hyphomicrobiales</taxon>
        <taxon>Rhizobiaceae</taxon>
        <taxon>Sinorhizobium/Ensifer group</taxon>
        <taxon>Sinorhizobium</taxon>
    </lineage>
</organism>
<dbReference type="Proteomes" id="UP000239340">
    <property type="component" value="Plasmid pSfreNXT3b"/>
</dbReference>
<geneLocation type="plasmid" evidence="2">
    <name>psfrenxt3b</name>
</geneLocation>